<feature type="transmembrane region" description="Helical" evidence="7">
    <location>
        <begin position="95"/>
        <end position="113"/>
    </location>
</feature>
<dbReference type="InterPro" id="IPR002293">
    <property type="entry name" value="AA/rel_permease1"/>
</dbReference>
<reference evidence="8" key="1">
    <citation type="journal article" date="2021" name="Mol. Plant Microbe Interact.">
        <title>Complete Genome Sequence of the Plant-Pathogenic Fungus Colletotrichum lupini.</title>
        <authorList>
            <person name="Baroncelli R."/>
            <person name="Pensec F."/>
            <person name="Da Lio D."/>
            <person name="Boufleur T."/>
            <person name="Vicente I."/>
            <person name="Sarrocco S."/>
            <person name="Picot A."/>
            <person name="Baraldi E."/>
            <person name="Sukno S."/>
            <person name="Thon M."/>
            <person name="Le Floch G."/>
        </authorList>
    </citation>
    <scope>NUCLEOTIDE SEQUENCE</scope>
    <source>
        <strain evidence="8">IMI 504893</strain>
    </source>
</reference>
<feature type="compositionally biased region" description="Polar residues" evidence="6">
    <location>
        <begin position="11"/>
        <end position="27"/>
    </location>
</feature>
<evidence type="ECO:0000256" key="1">
    <source>
        <dbReference type="ARBA" id="ARBA00004141"/>
    </source>
</evidence>
<evidence type="ECO:0000256" key="7">
    <source>
        <dbReference type="SAM" id="Phobius"/>
    </source>
</evidence>
<evidence type="ECO:0000256" key="2">
    <source>
        <dbReference type="ARBA" id="ARBA00022448"/>
    </source>
</evidence>
<dbReference type="Gene3D" id="1.20.1740.10">
    <property type="entry name" value="Amino acid/polyamine transporter I"/>
    <property type="match status" value="1"/>
</dbReference>
<feature type="transmembrane region" description="Helical" evidence="7">
    <location>
        <begin position="184"/>
        <end position="205"/>
    </location>
</feature>
<dbReference type="PANTHER" id="PTHR45649:SF5">
    <property type="entry name" value="GABA TRANSPORTER (EUROFUNG)-RELATED"/>
    <property type="match status" value="1"/>
</dbReference>
<evidence type="ECO:0000256" key="4">
    <source>
        <dbReference type="ARBA" id="ARBA00022989"/>
    </source>
</evidence>
<sequence length="567" mass="61746">MAKADLVEMQQQKGGYDAVNTTSSPGNTDDGAKNNHHESGAYPYATDGGTGDSTLRRLFSFWQLLAFALIFMSSWEVMAMDMGATFYNGGPQTLAWGIVLVVVGAMAQALSMAELATIQPIAGAQYHWTHFLAPEKHRRFITWMQGWVTWFAWVSALAGSAASEANIMIGLVSTNYPSYTFQPWHITMVIIAQLVACALINMYAFRTIPWMELLAGVLHVVLWLVFVVVLLTLAPRASAEFVFFERTVSSGWTNGFVSWNIGMLVPAWGFIGFDGVVHMAEETKKAKQAAPRAMLWTIILNGVLSYGIILAILFGMGGDPATTEAILSSDYPIIPLLFNAAGPAAGTAMVVGLLVITFCVVAASLASVSRITWAWARDGGLPRYFAKIHPTHRVPIRSVWLPCVIVTCLSLFTVGNNATATVFSAFTALSSLGLYGSYIIAISCMLHARLTGRIGHGSEYQVQYGGWSLPKGWGTPVNVYALLWSMYLSVWLPFPQTIPVTGTEMNYAGPIYVVVVVGALERLGNRRLFSLTVSSIDMANLFSSQKAGAWELHAAAMTGRIRHRRPG</sequence>
<dbReference type="AlphaFoldDB" id="A0A9Q8T8N2"/>
<dbReference type="PIRSF" id="PIRSF006060">
    <property type="entry name" value="AA_transporter"/>
    <property type="match status" value="1"/>
</dbReference>
<dbReference type="Pfam" id="PF13520">
    <property type="entry name" value="AA_permease_2"/>
    <property type="match status" value="1"/>
</dbReference>
<evidence type="ECO:0000313" key="9">
    <source>
        <dbReference type="Proteomes" id="UP000830671"/>
    </source>
</evidence>
<keyword evidence="3 7" id="KW-0812">Transmembrane</keyword>
<feature type="transmembrane region" description="Helical" evidence="7">
    <location>
        <begin position="420"/>
        <end position="446"/>
    </location>
</feature>
<keyword evidence="4 7" id="KW-1133">Transmembrane helix</keyword>
<feature type="compositionally biased region" description="Basic and acidic residues" evidence="6">
    <location>
        <begin position="30"/>
        <end position="39"/>
    </location>
</feature>
<dbReference type="RefSeq" id="XP_049152781.1">
    <property type="nucleotide sequence ID" value="XM_049295634.1"/>
</dbReference>
<accession>A0A9Q8T8N2</accession>
<evidence type="ECO:0000313" key="8">
    <source>
        <dbReference type="EMBL" id="UQC91182.1"/>
    </source>
</evidence>
<dbReference type="Proteomes" id="UP000830671">
    <property type="component" value="Chromosome 9"/>
</dbReference>
<evidence type="ECO:0000256" key="5">
    <source>
        <dbReference type="ARBA" id="ARBA00023136"/>
    </source>
</evidence>
<feature type="transmembrane region" description="Helical" evidence="7">
    <location>
        <begin position="217"/>
        <end position="237"/>
    </location>
</feature>
<keyword evidence="5 7" id="KW-0472">Membrane</keyword>
<name>A0A9Q8T8N2_9PEZI</name>
<comment type="subcellular location">
    <subcellularLocation>
        <location evidence="1">Membrane</location>
        <topology evidence="1">Multi-pass membrane protein</topology>
    </subcellularLocation>
</comment>
<dbReference type="EMBL" id="CP019481">
    <property type="protein sequence ID" value="UQC91182.1"/>
    <property type="molecule type" value="Genomic_DNA"/>
</dbReference>
<dbReference type="PANTHER" id="PTHR45649">
    <property type="entry name" value="AMINO-ACID PERMEASE BAT1"/>
    <property type="match status" value="1"/>
</dbReference>
<feature type="transmembrane region" description="Helical" evidence="7">
    <location>
        <begin position="394"/>
        <end position="414"/>
    </location>
</feature>
<gene>
    <name evidence="8" type="ORF">CLUP02_16716</name>
</gene>
<protein>
    <submittedName>
        <fullName evidence="8">LPXTG-domain-containing protein</fullName>
    </submittedName>
</protein>
<organism evidence="8 9">
    <name type="scientific">Colletotrichum lupini</name>
    <dbReference type="NCBI Taxonomy" id="145971"/>
    <lineage>
        <taxon>Eukaryota</taxon>
        <taxon>Fungi</taxon>
        <taxon>Dikarya</taxon>
        <taxon>Ascomycota</taxon>
        <taxon>Pezizomycotina</taxon>
        <taxon>Sordariomycetes</taxon>
        <taxon>Hypocreomycetidae</taxon>
        <taxon>Glomerellales</taxon>
        <taxon>Glomerellaceae</taxon>
        <taxon>Colletotrichum</taxon>
        <taxon>Colletotrichum acutatum species complex</taxon>
    </lineage>
</organism>
<dbReference type="GeneID" id="73350644"/>
<keyword evidence="9" id="KW-1185">Reference proteome</keyword>
<feature type="transmembrane region" description="Helical" evidence="7">
    <location>
        <begin position="147"/>
        <end position="172"/>
    </location>
</feature>
<dbReference type="GO" id="GO:0022857">
    <property type="term" value="F:transmembrane transporter activity"/>
    <property type="evidence" value="ECO:0007669"/>
    <property type="project" value="InterPro"/>
</dbReference>
<feature type="transmembrane region" description="Helical" evidence="7">
    <location>
        <begin position="58"/>
        <end position="75"/>
    </location>
</feature>
<feature type="transmembrane region" description="Helical" evidence="7">
    <location>
        <begin position="293"/>
        <end position="314"/>
    </location>
</feature>
<feature type="transmembrane region" description="Helical" evidence="7">
    <location>
        <begin position="257"/>
        <end position="281"/>
    </location>
</feature>
<feature type="transmembrane region" description="Helical" evidence="7">
    <location>
        <begin position="348"/>
        <end position="373"/>
    </location>
</feature>
<keyword evidence="2" id="KW-0813">Transport</keyword>
<proteinExistence type="predicted"/>
<evidence type="ECO:0000256" key="3">
    <source>
        <dbReference type="ARBA" id="ARBA00022692"/>
    </source>
</evidence>
<feature type="region of interest" description="Disordered" evidence="6">
    <location>
        <begin position="11"/>
        <end position="45"/>
    </location>
</feature>
<evidence type="ECO:0000256" key="6">
    <source>
        <dbReference type="SAM" id="MobiDB-lite"/>
    </source>
</evidence>
<dbReference type="GO" id="GO:0016020">
    <property type="term" value="C:membrane"/>
    <property type="evidence" value="ECO:0007669"/>
    <property type="project" value="UniProtKB-SubCell"/>
</dbReference>
<dbReference type="KEGG" id="clup:CLUP02_16716"/>